<evidence type="ECO:0000256" key="1">
    <source>
        <dbReference type="SAM" id="Phobius"/>
    </source>
</evidence>
<dbReference type="AlphaFoldDB" id="A0A937DI55"/>
<dbReference type="PANTHER" id="PTHR34543:SF1">
    <property type="entry name" value="PROTEIN ABA DEFICIENT 4, CHLOROPLASTIC"/>
    <property type="match status" value="1"/>
</dbReference>
<sequence length="144" mass="16223">MDNASLFSTVNTIALVSWVVLLIFPFSQLVKKLLLGIVVVGLAILYVFLITQTFDADAMESFGSLSGIATMFQNEIALLAGWVHYLAFDLMVGLFITNNAQKYGVNRFILIPCLFLTFMLGPTGLLLYIIIRSIYTKRYFEDYQ</sequence>
<name>A0A937DI55_9BACT</name>
<dbReference type="EMBL" id="JAERQG010000004">
    <property type="protein sequence ID" value="MBL0766638.1"/>
    <property type="molecule type" value="Genomic_DNA"/>
</dbReference>
<feature type="transmembrane region" description="Helical" evidence="1">
    <location>
        <begin position="33"/>
        <end position="54"/>
    </location>
</feature>
<dbReference type="Proteomes" id="UP000642920">
    <property type="component" value="Unassembled WGS sequence"/>
</dbReference>
<evidence type="ECO:0000313" key="2">
    <source>
        <dbReference type="EMBL" id="MBL0766638.1"/>
    </source>
</evidence>
<dbReference type="Pfam" id="PF14108">
    <property type="entry name" value="ABA4-like"/>
    <property type="match status" value="1"/>
</dbReference>
<protein>
    <submittedName>
        <fullName evidence="2">DUF4281 domain-containing protein</fullName>
    </submittedName>
</protein>
<dbReference type="InterPro" id="IPR025461">
    <property type="entry name" value="ABA4-like"/>
</dbReference>
<organism evidence="2 3">
    <name type="scientific">Marivirga atlantica</name>
    <dbReference type="NCBI Taxonomy" id="1548457"/>
    <lineage>
        <taxon>Bacteria</taxon>
        <taxon>Pseudomonadati</taxon>
        <taxon>Bacteroidota</taxon>
        <taxon>Cytophagia</taxon>
        <taxon>Cytophagales</taxon>
        <taxon>Marivirgaceae</taxon>
        <taxon>Marivirga</taxon>
    </lineage>
</organism>
<evidence type="ECO:0000313" key="3">
    <source>
        <dbReference type="Proteomes" id="UP000642920"/>
    </source>
</evidence>
<gene>
    <name evidence="2" type="ORF">JKP34_15330</name>
</gene>
<dbReference type="PANTHER" id="PTHR34543">
    <property type="entry name" value="PROTEIN ABA DEFICIENT 4, CHLOROPLASTIC"/>
    <property type="match status" value="1"/>
</dbReference>
<feature type="transmembrane region" description="Helical" evidence="1">
    <location>
        <begin position="108"/>
        <end position="131"/>
    </location>
</feature>
<reference evidence="2" key="1">
    <citation type="submission" date="2021-01" db="EMBL/GenBank/DDBJ databases">
        <title>Marivirga sp. nov., isolated from intertidal surface sediments.</title>
        <authorList>
            <person name="Zhang M."/>
        </authorList>
    </citation>
    <scope>NUCLEOTIDE SEQUENCE</scope>
    <source>
        <strain evidence="2">SM1354</strain>
    </source>
</reference>
<accession>A0A937DI55</accession>
<keyword evidence="1" id="KW-0812">Transmembrane</keyword>
<feature type="transmembrane region" description="Helical" evidence="1">
    <location>
        <begin position="6"/>
        <end position="26"/>
    </location>
</feature>
<proteinExistence type="predicted"/>
<dbReference type="RefSeq" id="WP_201923398.1">
    <property type="nucleotide sequence ID" value="NZ_JAERQG010000004.1"/>
</dbReference>
<keyword evidence="1" id="KW-1133">Transmembrane helix</keyword>
<feature type="transmembrane region" description="Helical" evidence="1">
    <location>
        <begin position="76"/>
        <end position="96"/>
    </location>
</feature>
<comment type="caution">
    <text evidence="2">The sequence shown here is derived from an EMBL/GenBank/DDBJ whole genome shotgun (WGS) entry which is preliminary data.</text>
</comment>
<keyword evidence="3" id="KW-1185">Reference proteome</keyword>
<keyword evidence="1" id="KW-0472">Membrane</keyword>